<gene>
    <name evidence="2" type="ORF">Poly30_10760</name>
</gene>
<proteinExistence type="predicted"/>
<reference evidence="2 3" key="1">
    <citation type="submission" date="2019-02" db="EMBL/GenBank/DDBJ databases">
        <title>Deep-cultivation of Planctomycetes and their phenomic and genomic characterization uncovers novel biology.</title>
        <authorList>
            <person name="Wiegand S."/>
            <person name="Jogler M."/>
            <person name="Boedeker C."/>
            <person name="Pinto D."/>
            <person name="Vollmers J."/>
            <person name="Rivas-Marin E."/>
            <person name="Kohn T."/>
            <person name="Peeters S.H."/>
            <person name="Heuer A."/>
            <person name="Rast P."/>
            <person name="Oberbeckmann S."/>
            <person name="Bunk B."/>
            <person name="Jeske O."/>
            <person name="Meyerdierks A."/>
            <person name="Storesund J.E."/>
            <person name="Kallscheuer N."/>
            <person name="Luecker S."/>
            <person name="Lage O.M."/>
            <person name="Pohl T."/>
            <person name="Merkel B.J."/>
            <person name="Hornburger P."/>
            <person name="Mueller R.-W."/>
            <person name="Bruemmer F."/>
            <person name="Labrenz M."/>
            <person name="Spormann A.M."/>
            <person name="Op den Camp H."/>
            <person name="Overmann J."/>
            <person name="Amann R."/>
            <person name="Jetten M.S.M."/>
            <person name="Mascher T."/>
            <person name="Medema M.H."/>
            <person name="Devos D.P."/>
            <person name="Kaster A.-K."/>
            <person name="Ovreas L."/>
            <person name="Rohde M."/>
            <person name="Galperin M.Y."/>
            <person name="Jogler C."/>
        </authorList>
    </citation>
    <scope>NUCLEOTIDE SEQUENCE [LARGE SCALE GENOMIC DNA]</scope>
    <source>
        <strain evidence="2 3">Poly30</strain>
    </source>
</reference>
<organism evidence="2 3">
    <name type="scientific">Saltatorellus ferox</name>
    <dbReference type="NCBI Taxonomy" id="2528018"/>
    <lineage>
        <taxon>Bacteria</taxon>
        <taxon>Pseudomonadati</taxon>
        <taxon>Planctomycetota</taxon>
        <taxon>Planctomycetia</taxon>
        <taxon>Planctomycetia incertae sedis</taxon>
        <taxon>Saltatorellus</taxon>
    </lineage>
</organism>
<evidence type="ECO:0000313" key="3">
    <source>
        <dbReference type="Proteomes" id="UP000320390"/>
    </source>
</evidence>
<sequence>MNGADILARWESAKGSALKRALFSKALGIAVPYSGTIRPKILELEPGRCKVAMDDRRRVRNHLRSIHAIALVNLGEVSSGLALLTGLPPDARGIVKGLSIEYRKKARGRLIATCEANPPTDNAERDITVIAHIMDAEGDEVATVSVNWRVGPVPTQGGTRKEAPGRKES</sequence>
<dbReference type="InterPro" id="IPR027961">
    <property type="entry name" value="DUF4442"/>
</dbReference>
<dbReference type="OrthoDB" id="793353at2"/>
<dbReference type="Proteomes" id="UP000320390">
    <property type="component" value="Chromosome"/>
</dbReference>
<feature type="region of interest" description="Disordered" evidence="1">
    <location>
        <begin position="150"/>
        <end position="169"/>
    </location>
</feature>
<dbReference type="SUPFAM" id="SSF54637">
    <property type="entry name" value="Thioesterase/thiol ester dehydrase-isomerase"/>
    <property type="match status" value="1"/>
</dbReference>
<dbReference type="Pfam" id="PF14539">
    <property type="entry name" value="DUF4442"/>
    <property type="match status" value="1"/>
</dbReference>
<evidence type="ECO:0008006" key="4">
    <source>
        <dbReference type="Google" id="ProtNLM"/>
    </source>
</evidence>
<feature type="compositionally biased region" description="Basic and acidic residues" evidence="1">
    <location>
        <begin position="159"/>
        <end position="169"/>
    </location>
</feature>
<dbReference type="CDD" id="cd03443">
    <property type="entry name" value="PaaI_thioesterase"/>
    <property type="match status" value="1"/>
</dbReference>
<evidence type="ECO:0000256" key="1">
    <source>
        <dbReference type="SAM" id="MobiDB-lite"/>
    </source>
</evidence>
<dbReference type="EMBL" id="CP036434">
    <property type="protein sequence ID" value="QDV05578.1"/>
    <property type="molecule type" value="Genomic_DNA"/>
</dbReference>
<keyword evidence="3" id="KW-1185">Reference proteome</keyword>
<dbReference type="RefSeq" id="WP_145194997.1">
    <property type="nucleotide sequence ID" value="NZ_CP036434.1"/>
</dbReference>
<dbReference type="Gene3D" id="3.10.129.10">
    <property type="entry name" value="Hotdog Thioesterase"/>
    <property type="match status" value="1"/>
</dbReference>
<dbReference type="InterPro" id="IPR029069">
    <property type="entry name" value="HotDog_dom_sf"/>
</dbReference>
<evidence type="ECO:0000313" key="2">
    <source>
        <dbReference type="EMBL" id="QDV05578.1"/>
    </source>
</evidence>
<dbReference type="AlphaFoldDB" id="A0A518ENA9"/>
<protein>
    <recommendedName>
        <fullName evidence="4">DUF4442 domain-containing protein</fullName>
    </recommendedName>
</protein>
<accession>A0A518ENA9</accession>
<name>A0A518ENA9_9BACT</name>